<dbReference type="InterPro" id="IPR001910">
    <property type="entry name" value="Inosine/uridine_hydrolase_dom"/>
</dbReference>
<evidence type="ECO:0000256" key="1">
    <source>
        <dbReference type="ARBA" id="ARBA00022801"/>
    </source>
</evidence>
<evidence type="ECO:0000256" key="2">
    <source>
        <dbReference type="ARBA" id="ARBA00023295"/>
    </source>
</evidence>
<dbReference type="InterPro" id="IPR023186">
    <property type="entry name" value="IUNH"/>
</dbReference>
<proteinExistence type="predicted"/>
<dbReference type="InterPro" id="IPR036452">
    <property type="entry name" value="Ribo_hydro-like"/>
</dbReference>
<dbReference type="GO" id="GO:0006152">
    <property type="term" value="P:purine nucleoside catabolic process"/>
    <property type="evidence" value="ECO:0007669"/>
    <property type="project" value="TreeGrafter"/>
</dbReference>
<organism evidence="4 5">
    <name type="scientific">candidate division WWE3 bacterium CG06_land_8_20_14_3_00_42_16</name>
    <dbReference type="NCBI Taxonomy" id="1975083"/>
    <lineage>
        <taxon>Bacteria</taxon>
        <taxon>Katanobacteria</taxon>
    </lineage>
</organism>
<dbReference type="SUPFAM" id="SSF53590">
    <property type="entry name" value="Nucleoside hydrolase"/>
    <property type="match status" value="1"/>
</dbReference>
<dbReference type="AlphaFoldDB" id="A0A2M7APD1"/>
<sequence length="188" mass="21607">MKEAVKRNSKTHYVCIEPQSNLAAFLESNQFSFPKLEVVIMGGAINYRIKGVAEHNVRFDCKAALKVFHSKVCKRYVLSDTTYNPALEIDASHRIYHGLKESKIIVMGDILQSFENYFKAYFNSTMMHDPLTFSDVIEPQFINLEERKITMAESGIMNYSDKGLLQRVSVGADYPGFMEFLEHRQSFI</sequence>
<accession>A0A2M7APD1</accession>
<evidence type="ECO:0000259" key="3">
    <source>
        <dbReference type="Pfam" id="PF01156"/>
    </source>
</evidence>
<dbReference type="Proteomes" id="UP000229916">
    <property type="component" value="Unassembled WGS sequence"/>
</dbReference>
<evidence type="ECO:0000313" key="5">
    <source>
        <dbReference type="Proteomes" id="UP000229916"/>
    </source>
</evidence>
<dbReference type="Gene3D" id="3.90.245.10">
    <property type="entry name" value="Ribonucleoside hydrolase-like"/>
    <property type="match status" value="1"/>
</dbReference>
<name>A0A2M7APD1_UNCKA</name>
<keyword evidence="1" id="KW-0378">Hydrolase</keyword>
<dbReference type="GO" id="GO:0005829">
    <property type="term" value="C:cytosol"/>
    <property type="evidence" value="ECO:0007669"/>
    <property type="project" value="TreeGrafter"/>
</dbReference>
<dbReference type="Pfam" id="PF01156">
    <property type="entry name" value="IU_nuc_hydro"/>
    <property type="match status" value="1"/>
</dbReference>
<comment type="caution">
    <text evidence="4">The sequence shown here is derived from an EMBL/GenBank/DDBJ whole genome shotgun (WGS) entry which is preliminary data.</text>
</comment>
<dbReference type="EMBL" id="PEWD01000016">
    <property type="protein sequence ID" value="PIU69232.1"/>
    <property type="molecule type" value="Genomic_DNA"/>
</dbReference>
<evidence type="ECO:0000313" key="4">
    <source>
        <dbReference type="EMBL" id="PIU69232.1"/>
    </source>
</evidence>
<dbReference type="PANTHER" id="PTHR12304">
    <property type="entry name" value="INOSINE-URIDINE PREFERRING NUCLEOSIDE HYDROLASE"/>
    <property type="match status" value="1"/>
</dbReference>
<protein>
    <recommendedName>
        <fullName evidence="3">Inosine/uridine-preferring nucleoside hydrolase domain-containing protein</fullName>
    </recommendedName>
</protein>
<dbReference type="PANTHER" id="PTHR12304:SF4">
    <property type="entry name" value="URIDINE NUCLEOSIDASE"/>
    <property type="match status" value="1"/>
</dbReference>
<dbReference type="GO" id="GO:0008477">
    <property type="term" value="F:purine nucleosidase activity"/>
    <property type="evidence" value="ECO:0007669"/>
    <property type="project" value="TreeGrafter"/>
</dbReference>
<feature type="domain" description="Inosine/uridine-preferring nucleoside hydrolase" evidence="3">
    <location>
        <begin position="3"/>
        <end position="153"/>
    </location>
</feature>
<keyword evidence="2" id="KW-0326">Glycosidase</keyword>
<reference evidence="5" key="1">
    <citation type="submission" date="2017-09" db="EMBL/GenBank/DDBJ databases">
        <title>Depth-based differentiation of microbial function through sediment-hosted aquifers and enrichment of novel symbionts in the deep terrestrial subsurface.</title>
        <authorList>
            <person name="Probst A.J."/>
            <person name="Ladd B."/>
            <person name="Jarett J.K."/>
            <person name="Geller-Mcgrath D.E."/>
            <person name="Sieber C.M.K."/>
            <person name="Emerson J.B."/>
            <person name="Anantharaman K."/>
            <person name="Thomas B.C."/>
            <person name="Malmstrom R."/>
            <person name="Stieglmeier M."/>
            <person name="Klingl A."/>
            <person name="Woyke T."/>
            <person name="Ryan C.M."/>
            <person name="Banfield J.F."/>
        </authorList>
    </citation>
    <scope>NUCLEOTIDE SEQUENCE [LARGE SCALE GENOMIC DNA]</scope>
</reference>
<gene>
    <name evidence="4" type="ORF">COS81_00835</name>
</gene>